<dbReference type="InterPro" id="IPR029063">
    <property type="entry name" value="SAM-dependent_MTases_sf"/>
</dbReference>
<keyword evidence="2" id="KW-1185">Reference proteome</keyword>
<dbReference type="EMBL" id="BLLF01003192">
    <property type="protein sequence ID" value="GFH26648.1"/>
    <property type="molecule type" value="Genomic_DNA"/>
</dbReference>
<dbReference type="Pfam" id="PF06325">
    <property type="entry name" value="PrmA"/>
    <property type="match status" value="1"/>
</dbReference>
<feature type="non-terminal residue" evidence="1">
    <location>
        <position position="1"/>
    </location>
</feature>
<name>A0A6A0A3T8_HAELA</name>
<dbReference type="Gene3D" id="3.40.50.150">
    <property type="entry name" value="Vaccinia Virus protein VP39"/>
    <property type="match status" value="1"/>
</dbReference>
<comment type="caution">
    <text evidence="1">The sequence shown here is derived from an EMBL/GenBank/DDBJ whole genome shotgun (WGS) entry which is preliminary data.</text>
</comment>
<dbReference type="AlphaFoldDB" id="A0A6A0A3T8"/>
<sequence>QPRLTSYCRPGGLLLLSGILEEQVGEIRAAYAPHFENFEVLTDGAWAAVTAVRRAAVSTDDKVYNNVERASG</sequence>
<dbReference type="Proteomes" id="UP000485058">
    <property type="component" value="Unassembled WGS sequence"/>
</dbReference>
<reference evidence="1 2" key="1">
    <citation type="submission" date="2020-02" db="EMBL/GenBank/DDBJ databases">
        <title>Draft genome sequence of Haematococcus lacustris strain NIES-144.</title>
        <authorList>
            <person name="Morimoto D."/>
            <person name="Nakagawa S."/>
            <person name="Yoshida T."/>
            <person name="Sawayama S."/>
        </authorList>
    </citation>
    <scope>NUCLEOTIDE SEQUENCE [LARGE SCALE GENOMIC DNA]</scope>
    <source>
        <strain evidence="1 2">NIES-144</strain>
    </source>
</reference>
<organism evidence="1 2">
    <name type="scientific">Haematococcus lacustris</name>
    <name type="common">Green alga</name>
    <name type="synonym">Haematococcus pluvialis</name>
    <dbReference type="NCBI Taxonomy" id="44745"/>
    <lineage>
        <taxon>Eukaryota</taxon>
        <taxon>Viridiplantae</taxon>
        <taxon>Chlorophyta</taxon>
        <taxon>core chlorophytes</taxon>
        <taxon>Chlorophyceae</taxon>
        <taxon>CS clade</taxon>
        <taxon>Chlamydomonadales</taxon>
        <taxon>Haematococcaceae</taxon>
        <taxon>Haematococcus</taxon>
    </lineage>
</organism>
<evidence type="ECO:0000313" key="2">
    <source>
        <dbReference type="Proteomes" id="UP000485058"/>
    </source>
</evidence>
<protein>
    <recommendedName>
        <fullName evidence="3">50S ribosomal protein L11 methyltransferase</fullName>
    </recommendedName>
</protein>
<proteinExistence type="predicted"/>
<evidence type="ECO:0008006" key="3">
    <source>
        <dbReference type="Google" id="ProtNLM"/>
    </source>
</evidence>
<accession>A0A6A0A3T8</accession>
<gene>
    <name evidence="1" type="ORF">HaLaN_24827</name>
</gene>
<evidence type="ECO:0000313" key="1">
    <source>
        <dbReference type="EMBL" id="GFH26648.1"/>
    </source>
</evidence>
<feature type="non-terminal residue" evidence="1">
    <location>
        <position position="72"/>
    </location>
</feature>